<comment type="pathway">
    <text evidence="18">Cofactor biosynthesis; thiamine diphosphate biosynthesis.</text>
</comment>
<feature type="binding site" evidence="18">
    <location>
        <position position="260"/>
    </location>
    <ligand>
        <name>ATP</name>
        <dbReference type="ChEBI" id="CHEBI:30616"/>
    </ligand>
</feature>
<feature type="binding site" evidence="18">
    <location>
        <begin position="178"/>
        <end position="179"/>
    </location>
    <ligand>
        <name>ATP</name>
        <dbReference type="ChEBI" id="CHEBI:30616"/>
    </ligand>
</feature>
<keyword evidence="7 18" id="KW-0694">RNA-binding</keyword>
<feature type="domain" description="THUMP" evidence="19">
    <location>
        <begin position="58"/>
        <end position="160"/>
    </location>
</feature>
<keyword evidence="6 18" id="KW-0067">ATP-binding</keyword>
<evidence type="ECO:0000313" key="20">
    <source>
        <dbReference type="EMBL" id="HIR65942.1"/>
    </source>
</evidence>
<evidence type="ECO:0000256" key="9">
    <source>
        <dbReference type="ARBA" id="ARBA00050570"/>
    </source>
</evidence>
<dbReference type="Pfam" id="PF22025">
    <property type="entry name" value="ThiI_fer"/>
    <property type="match status" value="1"/>
</dbReference>
<evidence type="ECO:0000256" key="2">
    <source>
        <dbReference type="ARBA" id="ARBA00022490"/>
    </source>
</evidence>
<dbReference type="GO" id="GO:0005524">
    <property type="term" value="F:ATP binding"/>
    <property type="evidence" value="ECO:0007669"/>
    <property type="project" value="UniProtKB-UniRule"/>
</dbReference>
<comment type="caution">
    <text evidence="20">The sequence shown here is derived from an EMBL/GenBank/DDBJ whole genome shotgun (WGS) entry which is preliminary data.</text>
</comment>
<dbReference type="AlphaFoldDB" id="A0A9D1E4F5"/>
<dbReference type="GO" id="GO:0002937">
    <property type="term" value="P:tRNA 4-thiouridine biosynthesis"/>
    <property type="evidence" value="ECO:0007669"/>
    <property type="project" value="TreeGrafter"/>
</dbReference>
<evidence type="ECO:0000256" key="5">
    <source>
        <dbReference type="ARBA" id="ARBA00022741"/>
    </source>
</evidence>
<evidence type="ECO:0000259" key="19">
    <source>
        <dbReference type="PROSITE" id="PS51165"/>
    </source>
</evidence>
<dbReference type="CDD" id="cd11716">
    <property type="entry name" value="THUMP_ThiI"/>
    <property type="match status" value="1"/>
</dbReference>
<evidence type="ECO:0000256" key="4">
    <source>
        <dbReference type="ARBA" id="ARBA00022679"/>
    </source>
</evidence>
<feature type="binding site" evidence="18">
    <location>
        <position position="291"/>
    </location>
    <ligand>
        <name>ATP</name>
        <dbReference type="ChEBI" id="CHEBI:30616"/>
    </ligand>
</feature>
<evidence type="ECO:0000313" key="21">
    <source>
        <dbReference type="Proteomes" id="UP000824200"/>
    </source>
</evidence>
<dbReference type="GO" id="GO:0004810">
    <property type="term" value="F:CCA tRNA nucleotidyltransferase activity"/>
    <property type="evidence" value="ECO:0007669"/>
    <property type="project" value="InterPro"/>
</dbReference>
<evidence type="ECO:0000256" key="10">
    <source>
        <dbReference type="ARBA" id="ARBA00052330"/>
    </source>
</evidence>
<keyword evidence="5 18" id="KW-0547">Nucleotide-binding</keyword>
<comment type="catalytic activity">
    <reaction evidence="9 18">
        <text>[ThiI sulfur-carrier protein]-S-sulfanyl-L-cysteine + a uridine in tRNA + 2 reduced [2Fe-2S]-[ferredoxin] + ATP + H(+) = [ThiI sulfur-carrier protein]-L-cysteine + a 4-thiouridine in tRNA + 2 oxidized [2Fe-2S]-[ferredoxin] + AMP + diphosphate</text>
        <dbReference type="Rhea" id="RHEA:24176"/>
        <dbReference type="Rhea" id="RHEA-COMP:10000"/>
        <dbReference type="Rhea" id="RHEA-COMP:10001"/>
        <dbReference type="Rhea" id="RHEA-COMP:13337"/>
        <dbReference type="Rhea" id="RHEA-COMP:13338"/>
        <dbReference type="Rhea" id="RHEA-COMP:13339"/>
        <dbReference type="Rhea" id="RHEA-COMP:13340"/>
        <dbReference type="ChEBI" id="CHEBI:15378"/>
        <dbReference type="ChEBI" id="CHEBI:29950"/>
        <dbReference type="ChEBI" id="CHEBI:30616"/>
        <dbReference type="ChEBI" id="CHEBI:33019"/>
        <dbReference type="ChEBI" id="CHEBI:33737"/>
        <dbReference type="ChEBI" id="CHEBI:33738"/>
        <dbReference type="ChEBI" id="CHEBI:61963"/>
        <dbReference type="ChEBI" id="CHEBI:65315"/>
        <dbReference type="ChEBI" id="CHEBI:136798"/>
        <dbReference type="ChEBI" id="CHEBI:456215"/>
        <dbReference type="EC" id="2.8.1.4"/>
    </reaction>
</comment>
<dbReference type="SUPFAM" id="SSF143437">
    <property type="entry name" value="THUMP domain-like"/>
    <property type="match status" value="1"/>
</dbReference>
<dbReference type="PROSITE" id="PS51165">
    <property type="entry name" value="THUMP"/>
    <property type="match status" value="1"/>
</dbReference>
<evidence type="ECO:0000256" key="15">
    <source>
        <dbReference type="ARBA" id="ARBA00075337"/>
    </source>
</evidence>
<evidence type="ECO:0000256" key="6">
    <source>
        <dbReference type="ARBA" id="ARBA00022840"/>
    </source>
</evidence>
<reference evidence="20" key="2">
    <citation type="journal article" date="2021" name="PeerJ">
        <title>Extensive microbial diversity within the chicken gut microbiome revealed by metagenomics and culture.</title>
        <authorList>
            <person name="Gilroy R."/>
            <person name="Ravi A."/>
            <person name="Getino M."/>
            <person name="Pursley I."/>
            <person name="Horton D.L."/>
            <person name="Alikhan N.F."/>
            <person name="Baker D."/>
            <person name="Gharbi K."/>
            <person name="Hall N."/>
            <person name="Watson M."/>
            <person name="Adriaenssens E.M."/>
            <person name="Foster-Nyarko E."/>
            <person name="Jarju S."/>
            <person name="Secka A."/>
            <person name="Antonio M."/>
            <person name="Oren A."/>
            <person name="Chaudhuri R.R."/>
            <person name="La Ragione R."/>
            <person name="Hildebrand F."/>
            <person name="Pallen M.J."/>
        </authorList>
    </citation>
    <scope>NUCLEOTIDE SEQUENCE</scope>
    <source>
        <strain evidence="20">CHK121-14286</strain>
    </source>
</reference>
<dbReference type="InterPro" id="IPR054173">
    <property type="entry name" value="ThiI_fer"/>
</dbReference>
<dbReference type="GO" id="GO:0140741">
    <property type="term" value="F:tRNA-uracil-4 sulfurtransferase activity"/>
    <property type="evidence" value="ECO:0007669"/>
    <property type="project" value="UniProtKB-EC"/>
</dbReference>
<dbReference type="InterPro" id="IPR003720">
    <property type="entry name" value="tRNA_STrfase"/>
</dbReference>
<dbReference type="PANTHER" id="PTHR43209:SF1">
    <property type="entry name" value="TRNA SULFURTRANSFERASE"/>
    <property type="match status" value="1"/>
</dbReference>
<keyword evidence="8 18" id="KW-0784">Thiamine biosynthesis</keyword>
<dbReference type="SMART" id="SM00981">
    <property type="entry name" value="THUMP"/>
    <property type="match status" value="1"/>
</dbReference>
<comment type="similarity">
    <text evidence="12 18">Belongs to the ThiI family.</text>
</comment>
<dbReference type="Pfam" id="PF02568">
    <property type="entry name" value="ThiI"/>
    <property type="match status" value="1"/>
</dbReference>
<reference evidence="20" key="1">
    <citation type="submission" date="2020-10" db="EMBL/GenBank/DDBJ databases">
        <authorList>
            <person name="Gilroy R."/>
        </authorList>
    </citation>
    <scope>NUCLEOTIDE SEQUENCE</scope>
    <source>
        <strain evidence="20">CHK121-14286</strain>
    </source>
</reference>
<evidence type="ECO:0000256" key="11">
    <source>
        <dbReference type="ARBA" id="ARBA00058382"/>
    </source>
</evidence>
<keyword evidence="4 18" id="KW-0808">Transferase</keyword>
<dbReference type="InterPro" id="IPR050102">
    <property type="entry name" value="tRNA_sulfurtransferase_ThiI"/>
</dbReference>
<dbReference type="InterPro" id="IPR049962">
    <property type="entry name" value="THUMP_ThiI"/>
</dbReference>
<proteinExistence type="inferred from homology"/>
<dbReference type="InterPro" id="IPR049961">
    <property type="entry name" value="ThiI_N"/>
</dbReference>
<dbReference type="Gene3D" id="3.40.50.620">
    <property type="entry name" value="HUPs"/>
    <property type="match status" value="1"/>
</dbReference>
<evidence type="ECO:0000256" key="13">
    <source>
        <dbReference type="ARBA" id="ARBA00066827"/>
    </source>
</evidence>
<dbReference type="GO" id="GO:0005829">
    <property type="term" value="C:cytosol"/>
    <property type="evidence" value="ECO:0007669"/>
    <property type="project" value="TreeGrafter"/>
</dbReference>
<organism evidence="20 21">
    <name type="scientific">Candidatus Fimimonas gallinarum</name>
    <dbReference type="NCBI Taxonomy" id="2840821"/>
    <lineage>
        <taxon>Bacteria</taxon>
        <taxon>Pseudomonadati</taxon>
        <taxon>Myxococcota</taxon>
        <taxon>Myxococcia</taxon>
        <taxon>Myxococcales</taxon>
        <taxon>Cystobacterineae</taxon>
        <taxon>Myxococcaceae</taxon>
        <taxon>Myxococcaceae incertae sedis</taxon>
        <taxon>Candidatus Fimimonas</taxon>
    </lineage>
</organism>
<evidence type="ECO:0000256" key="7">
    <source>
        <dbReference type="ARBA" id="ARBA00022884"/>
    </source>
</evidence>
<evidence type="ECO:0000256" key="1">
    <source>
        <dbReference type="ARBA" id="ARBA00004496"/>
    </source>
</evidence>
<keyword evidence="3 18" id="KW-0820">tRNA-binding</keyword>
<dbReference type="GO" id="GO:0052837">
    <property type="term" value="P:thiazole biosynthetic process"/>
    <property type="evidence" value="ECO:0007669"/>
    <property type="project" value="TreeGrafter"/>
</dbReference>
<gene>
    <name evidence="18 20" type="primary">thiI</name>
    <name evidence="20" type="ORF">IAC95_03550</name>
</gene>
<dbReference type="GO" id="GO:0009228">
    <property type="term" value="P:thiamine biosynthetic process"/>
    <property type="evidence" value="ECO:0007669"/>
    <property type="project" value="UniProtKB-KW"/>
</dbReference>
<dbReference type="GO" id="GO:0009229">
    <property type="term" value="P:thiamine diphosphate biosynthetic process"/>
    <property type="evidence" value="ECO:0007669"/>
    <property type="project" value="UniProtKB-UniRule"/>
</dbReference>
<dbReference type="CDD" id="cd01712">
    <property type="entry name" value="PPase_ThiI"/>
    <property type="match status" value="1"/>
</dbReference>
<dbReference type="Gene3D" id="3.30.2130.30">
    <property type="match status" value="1"/>
</dbReference>
<dbReference type="InterPro" id="IPR020536">
    <property type="entry name" value="ThiI_AANH"/>
</dbReference>
<dbReference type="InterPro" id="IPR014729">
    <property type="entry name" value="Rossmann-like_a/b/a_fold"/>
</dbReference>
<evidence type="ECO:0000256" key="17">
    <source>
        <dbReference type="ARBA" id="ARBA00080570"/>
    </source>
</evidence>
<dbReference type="NCBIfam" id="TIGR00342">
    <property type="entry name" value="tRNA uracil 4-sulfurtransferase ThiI"/>
    <property type="match status" value="1"/>
</dbReference>
<comment type="catalytic activity">
    <reaction evidence="10 18">
        <text>[ThiS sulfur-carrier protein]-C-terminal Gly-Gly-AMP + S-sulfanyl-L-cysteinyl-[cysteine desulfurase] + AH2 = [ThiS sulfur-carrier protein]-C-terminal-Gly-aminoethanethioate + L-cysteinyl-[cysteine desulfurase] + A + AMP + 2 H(+)</text>
        <dbReference type="Rhea" id="RHEA:43340"/>
        <dbReference type="Rhea" id="RHEA-COMP:12157"/>
        <dbReference type="Rhea" id="RHEA-COMP:12158"/>
        <dbReference type="Rhea" id="RHEA-COMP:12910"/>
        <dbReference type="Rhea" id="RHEA-COMP:19908"/>
        <dbReference type="ChEBI" id="CHEBI:13193"/>
        <dbReference type="ChEBI" id="CHEBI:15378"/>
        <dbReference type="ChEBI" id="CHEBI:17499"/>
        <dbReference type="ChEBI" id="CHEBI:29950"/>
        <dbReference type="ChEBI" id="CHEBI:61963"/>
        <dbReference type="ChEBI" id="CHEBI:90618"/>
        <dbReference type="ChEBI" id="CHEBI:232372"/>
        <dbReference type="ChEBI" id="CHEBI:456215"/>
    </reaction>
</comment>
<dbReference type="HAMAP" id="MF_00021">
    <property type="entry name" value="ThiI"/>
    <property type="match status" value="1"/>
</dbReference>
<dbReference type="Proteomes" id="UP000824200">
    <property type="component" value="Unassembled WGS sequence"/>
</dbReference>
<evidence type="ECO:0000256" key="12">
    <source>
        <dbReference type="ARBA" id="ARBA00061472"/>
    </source>
</evidence>
<dbReference type="GO" id="GO:0000049">
    <property type="term" value="F:tRNA binding"/>
    <property type="evidence" value="ECO:0007669"/>
    <property type="project" value="UniProtKB-UniRule"/>
</dbReference>
<comment type="function">
    <text evidence="11 18">Catalyzes the ATP-dependent transfer of a sulfur to tRNA to produce 4-thiouridine in position 8 of tRNAs, which functions as a near-UV photosensor. Also catalyzes the transfer of sulfur to the sulfur carrier protein ThiS, forming ThiS-thiocarboxylate. This is a step in the synthesis of thiazole, in the thiamine biosynthesis pathway. The sulfur is donated as persulfide by IscS.</text>
</comment>
<dbReference type="EMBL" id="DVHL01000029">
    <property type="protein sequence ID" value="HIR65942.1"/>
    <property type="molecule type" value="Genomic_DNA"/>
</dbReference>
<feature type="binding site" evidence="18">
    <location>
        <position position="282"/>
    </location>
    <ligand>
        <name>ATP</name>
        <dbReference type="ChEBI" id="CHEBI:30616"/>
    </ligand>
</feature>
<keyword evidence="2 18" id="KW-0963">Cytoplasm</keyword>
<name>A0A9D1E4F5_9BACT</name>
<protein>
    <recommendedName>
        <fullName evidence="14 18">Probable tRNA sulfurtransferase</fullName>
        <ecNumber evidence="13 18">2.8.1.4</ecNumber>
    </recommendedName>
    <alternativeName>
        <fullName evidence="15 18">Sulfur carrier protein ThiS sulfurtransferase</fullName>
    </alternativeName>
    <alternativeName>
        <fullName evidence="16 18">Thiamine biosynthesis protein ThiI</fullName>
    </alternativeName>
    <alternativeName>
        <fullName evidence="17 18">tRNA 4-thiouridine synthase</fullName>
    </alternativeName>
</protein>
<evidence type="ECO:0000256" key="14">
    <source>
        <dbReference type="ARBA" id="ARBA00071867"/>
    </source>
</evidence>
<evidence type="ECO:0000256" key="16">
    <source>
        <dbReference type="ARBA" id="ARBA00077849"/>
    </source>
</evidence>
<dbReference type="Pfam" id="PF02926">
    <property type="entry name" value="THUMP"/>
    <property type="match status" value="1"/>
</dbReference>
<dbReference type="EC" id="2.8.1.4" evidence="13 18"/>
<feature type="binding site" evidence="18">
    <location>
        <begin position="203"/>
        <end position="204"/>
    </location>
    <ligand>
        <name>ATP</name>
        <dbReference type="ChEBI" id="CHEBI:30616"/>
    </ligand>
</feature>
<dbReference type="SUPFAM" id="SSF52402">
    <property type="entry name" value="Adenine nucleotide alpha hydrolases-like"/>
    <property type="match status" value="1"/>
</dbReference>
<dbReference type="FunFam" id="3.40.50.620:FF:000053">
    <property type="entry name" value="Probable tRNA sulfurtransferase"/>
    <property type="match status" value="1"/>
</dbReference>
<accession>A0A9D1E4F5</accession>
<dbReference type="PANTHER" id="PTHR43209">
    <property type="entry name" value="TRNA SULFURTRANSFERASE"/>
    <property type="match status" value="1"/>
</dbReference>
<sequence length="383" mass="42495">MKVVIIRYSEIHLKGNNKEFFESALISNLKFALKEFKYDFARSNARYIIRNFQQDNLPQIIDAVKNVFGVHSLSVAEEVPSNLEEIRSAAISIAPKSGTFKVNTNRADKRFPMRSMDVSSEIGGDILNANPSLTVDIHQPQTVINIDIRENGKTFVYSDVIKAVNGMPVGTGGKGIAMLSGGIDSPVAIYMMAKRGMTLRAVHFHSFPFTSMQARQKVLDLAKIVKKYTLRMTVDVVSFTEIQTAIHEKCPEEYMITIMRRFMMRIAERLAKLNGAGAVITGESLGQVASQTLESITSTNAVATIPVLRPLIGFDKDDIIEIAQKIGTYETSILPYEDCCTIFLPKRPVTKPRLSAVEKVESVLDVETLVENALNSVESVVIE</sequence>
<comment type="subcellular location">
    <subcellularLocation>
        <location evidence="1 18">Cytoplasm</location>
    </subcellularLocation>
</comment>
<evidence type="ECO:0000256" key="18">
    <source>
        <dbReference type="HAMAP-Rule" id="MF_00021"/>
    </source>
</evidence>
<evidence type="ECO:0000256" key="3">
    <source>
        <dbReference type="ARBA" id="ARBA00022555"/>
    </source>
</evidence>
<evidence type="ECO:0000256" key="8">
    <source>
        <dbReference type="ARBA" id="ARBA00022977"/>
    </source>
</evidence>
<dbReference type="InterPro" id="IPR004114">
    <property type="entry name" value="THUMP_dom"/>
</dbReference>